<protein>
    <submittedName>
        <fullName evidence="1">Uncharacterized protein</fullName>
    </submittedName>
</protein>
<dbReference type="AlphaFoldDB" id="A0A9P1MDR5"/>
<accession>A0A9P1MDR5</accession>
<dbReference type="Proteomes" id="UP000838763">
    <property type="component" value="Unassembled WGS sequence"/>
</dbReference>
<organism evidence="1 2">
    <name type="scientific">Parascedosporium putredinis</name>
    <dbReference type="NCBI Taxonomy" id="1442378"/>
    <lineage>
        <taxon>Eukaryota</taxon>
        <taxon>Fungi</taxon>
        <taxon>Dikarya</taxon>
        <taxon>Ascomycota</taxon>
        <taxon>Pezizomycotina</taxon>
        <taxon>Sordariomycetes</taxon>
        <taxon>Hypocreomycetidae</taxon>
        <taxon>Microascales</taxon>
        <taxon>Microascaceae</taxon>
        <taxon>Parascedosporium</taxon>
    </lineage>
</organism>
<keyword evidence="2" id="KW-1185">Reference proteome</keyword>
<reference evidence="1" key="1">
    <citation type="submission" date="2022-11" db="EMBL/GenBank/DDBJ databases">
        <authorList>
            <person name="Scott C."/>
            <person name="Bruce N."/>
        </authorList>
    </citation>
    <scope>NUCLEOTIDE SEQUENCE</scope>
</reference>
<proteinExistence type="predicted"/>
<gene>
    <name evidence="1" type="ORF">PPNO1_LOCUS6676</name>
</gene>
<evidence type="ECO:0000313" key="2">
    <source>
        <dbReference type="Proteomes" id="UP000838763"/>
    </source>
</evidence>
<comment type="caution">
    <text evidence="1">The sequence shown here is derived from an EMBL/GenBank/DDBJ whole genome shotgun (WGS) entry which is preliminary data.</text>
</comment>
<sequence>MAPNAHSFSRNFTEYSGKTARFAHLAAVHPELVPADEPNITWQTIKPPDRQPLLSLAKVEAVDSLYETSGPRLTGTILYTFNAPVGANRGPVTSTVLSIWIATISTSHATVHFIAILDSFSEG</sequence>
<dbReference type="EMBL" id="CALLCH030000015">
    <property type="protein sequence ID" value="CAI4217033.1"/>
    <property type="molecule type" value="Genomic_DNA"/>
</dbReference>
<evidence type="ECO:0000313" key="1">
    <source>
        <dbReference type="EMBL" id="CAI4217033.1"/>
    </source>
</evidence>
<name>A0A9P1MDR5_9PEZI</name>